<feature type="region of interest" description="Disordered" evidence="3">
    <location>
        <begin position="837"/>
        <end position="869"/>
    </location>
</feature>
<dbReference type="Proteomes" id="UP000001881">
    <property type="component" value="Unassembled WGS sequence"/>
</dbReference>
<dbReference type="HOGENOM" id="CLU_269732_0_0_1"/>
<dbReference type="GO" id="GO:0004521">
    <property type="term" value="F:RNA endonuclease activity"/>
    <property type="evidence" value="ECO:0007669"/>
    <property type="project" value="InterPro"/>
</dbReference>
<dbReference type="GO" id="GO:0003723">
    <property type="term" value="F:RNA binding"/>
    <property type="evidence" value="ECO:0007669"/>
    <property type="project" value="InterPro"/>
</dbReference>
<dbReference type="OMA" id="CAFNCNL"/>
<dbReference type="Gene3D" id="3.20.20.80">
    <property type="entry name" value="Glycosidases"/>
    <property type="match status" value="1"/>
</dbReference>
<evidence type="ECO:0000256" key="4">
    <source>
        <dbReference type="SAM" id="SignalP"/>
    </source>
</evidence>
<accession>F7WCI6</accession>
<keyword evidence="4" id="KW-0732">Signal</keyword>
<keyword evidence="1" id="KW-0540">Nuclease</keyword>
<dbReference type="CDD" id="cd11577">
    <property type="entry name" value="GH71"/>
    <property type="match status" value="1"/>
</dbReference>
<evidence type="ECO:0000313" key="5">
    <source>
        <dbReference type="EMBL" id="CCC05628.1"/>
    </source>
</evidence>
<dbReference type="InterPro" id="IPR005197">
    <property type="entry name" value="Glyco_hydro_71"/>
</dbReference>
<reference evidence="5 6" key="1">
    <citation type="journal article" date="2010" name="PLoS Genet.">
        <title>De novo assembly of a 40 Mb eukaryotic genome from short sequence reads: Sordaria macrospora, a model organism for fungal morphogenesis.</title>
        <authorList>
            <person name="Nowrousian M."/>
            <person name="Stajich J."/>
            <person name="Chu M."/>
            <person name="Engh I."/>
            <person name="Espagne E."/>
            <person name="Halliday K."/>
            <person name="Kamerewerd J."/>
            <person name="Kempken F."/>
            <person name="Knab B."/>
            <person name="Kuo H.C."/>
            <person name="Osiewacz H.D."/>
            <person name="Poeggeler S."/>
            <person name="Read N."/>
            <person name="Seiler S."/>
            <person name="Smith K."/>
            <person name="Zickler D."/>
            <person name="Kueck U."/>
            <person name="Freitag M."/>
        </authorList>
    </citation>
    <scope>NUCLEOTIDE SEQUENCE [LARGE SCALE GENOMIC DNA]</scope>
    <source>
        <strain evidence="6">ATCC MYA-333 / DSM 997 / K(L3346) / K-hell</strain>
        <tissue evidence="5">Mycelium</tissue>
    </source>
</reference>
<dbReference type="Pfam" id="PF00545">
    <property type="entry name" value="Ribonuclease"/>
    <property type="match status" value="1"/>
</dbReference>
<feature type="chain" id="PRO_5003371215" evidence="4">
    <location>
        <begin position="22"/>
        <end position="1211"/>
    </location>
</feature>
<evidence type="ECO:0000256" key="3">
    <source>
        <dbReference type="SAM" id="MobiDB-lite"/>
    </source>
</evidence>
<dbReference type="Gene3D" id="3.10.450.30">
    <property type="entry name" value="Microbial ribonucleases"/>
    <property type="match status" value="1"/>
</dbReference>
<gene>
    <name evidence="5" type="ORF">SMAC_09661</name>
</gene>
<dbReference type="InterPro" id="IPR000026">
    <property type="entry name" value="N1-like"/>
</dbReference>
<sequence length="1211" mass="128880">MRASLFLSTAAALLGLAGVSARSVFAHFMVGNAANYTSNDWKKDISLAREAQIDAFALNIAYKEPNIASSLPTAFSAAAAMGFDMFFSFDYAGNGAWPKDEVDSLLAKYAAHTAYFKYNGKSLVSTFEGPDSADDWIDLKNDHNVFFIPDWSSLGAKEALKRGGGVADGLFSWAAWPWGAQDMDTYTDASYLQYLNGKPYMMPISPWFFTNLPGYNKNWLWRGDSLWYDRWVQASYNKTSADLIDNTQFVEIISWNDYGESHYIGPLHDKAMEAFTIGKGPSNFAKDMPHDGWRLFLPYVISLFKWGTATITQEGLTAWYRLSPGAACASTGTTGNTASQLQIEFAPHEVVQDKIFFSALLTSEATISVTVGGVPQAGASWTYKPDDHIGIYHGSVPFSGTGAVVVTLSRNGATIARVDGKAIESVCTSSLYNAWVGSATVSGSVYASPSLSISKQACVNGTGVNNFAGLCGFACEYGYCPATACTCRQMGKAVKEPPATGVIGYPISGESASYSGLCAYNCNHGYCPSGACGTTEVPLTIPDVSDFSPPACRAGTGTGALAGLCSSFAAHMVSALIDAPPKVAITGKPIAGLEDYGLCDFVCSHGYCPDVCVGTGSGSSGNVYYPPNIWEGSQPHIPCLPPCKVILPPYPIGSATTITFSPLVTSVWTVSAGHTGTKTTTITLAPLVTDAIPFWPITVGPSVTTPVTVFPLQSFMPPAAVITLNGNEATFSPVPSGSATPAPSFPGTERPVTIQPQATSSVTMKNSVPSVTWSSAKSTATCTSGCGTDSCEVFGGCSSTDPADDCGTQGCGGGCSIQGCDQTCGIVCSTDQYHVPSDGTDGTDDSSNPRTLPFDYDGPDGANSGSWNPSPIDKSFASSATSAIEKHMATAAAMVSSMIDNWNDKALTTRVQATATSARKALSTIQSKLESQLEDAADKSNTDNAGIIYWLAHWFDIADESLELATYWATNMGGPPDVSGPGVGAAKEAKRNIEKFKGATEIIEEEISIQSNDDICAKDHLCNNCILDAFTSKGATPPESCPPTENSDPGEATNAHEIPNSVDCVSHSGTKNWTKDEIMRALKQAVNYKRSPPKEPIKKNAPLWQYSTKGMYPHEYSNSDNLAFTEECKNAGKDFDDLVEFPIIKGGVIEAGKNGKQDVGTDRVVFRSTKRDSVNPLRWIYCGVMTHHTKVKETHKIDGEDKQVLPFSLCT</sequence>
<dbReference type="VEuPathDB" id="FungiDB:SMAC_09661"/>
<dbReference type="OrthoDB" id="1046782at2759"/>
<feature type="region of interest" description="Disordered" evidence="3">
    <location>
        <begin position="1034"/>
        <end position="1063"/>
    </location>
</feature>
<evidence type="ECO:0000256" key="2">
    <source>
        <dbReference type="ARBA" id="ARBA00022801"/>
    </source>
</evidence>
<keyword evidence="2" id="KW-0378">Hydrolase</keyword>
<evidence type="ECO:0000313" key="6">
    <source>
        <dbReference type="Proteomes" id="UP000001881"/>
    </source>
</evidence>
<name>F7WCI6_SORMK</name>
<proteinExistence type="predicted"/>
<dbReference type="Pfam" id="PF03659">
    <property type="entry name" value="Glyco_hydro_71"/>
    <property type="match status" value="1"/>
</dbReference>
<dbReference type="InterPro" id="IPR016191">
    <property type="entry name" value="Ribonuclease/ribotoxin"/>
</dbReference>
<keyword evidence="6" id="KW-1185">Reference proteome</keyword>
<dbReference type="SUPFAM" id="SSF53933">
    <property type="entry name" value="Microbial ribonucleases"/>
    <property type="match status" value="1"/>
</dbReference>
<protein>
    <submittedName>
        <fullName evidence="5">WGS project CABT00000000 data, contig 2.140</fullName>
    </submittedName>
</protein>
<feature type="signal peptide" evidence="4">
    <location>
        <begin position="1"/>
        <end position="21"/>
    </location>
</feature>
<dbReference type="eggNOG" id="ENOG502RZ85">
    <property type="taxonomic scope" value="Eukaryota"/>
</dbReference>
<dbReference type="InParanoid" id="F7WCI6"/>
<dbReference type="EMBL" id="CABT02000140">
    <property type="protein sequence ID" value="CCC05628.1"/>
    <property type="molecule type" value="Genomic_DNA"/>
</dbReference>
<evidence type="ECO:0000256" key="1">
    <source>
        <dbReference type="ARBA" id="ARBA00022722"/>
    </source>
</evidence>
<organism evidence="5 6">
    <name type="scientific">Sordaria macrospora (strain ATCC MYA-333 / DSM 997 / K(L3346) / K-hell)</name>
    <dbReference type="NCBI Taxonomy" id="771870"/>
    <lineage>
        <taxon>Eukaryota</taxon>
        <taxon>Fungi</taxon>
        <taxon>Dikarya</taxon>
        <taxon>Ascomycota</taxon>
        <taxon>Pezizomycotina</taxon>
        <taxon>Sordariomycetes</taxon>
        <taxon>Sordariomycetidae</taxon>
        <taxon>Sordariales</taxon>
        <taxon>Sordariaceae</taxon>
        <taxon>Sordaria</taxon>
    </lineage>
</organism>
<comment type="caution">
    <text evidence="5">The sequence shown here is derived from an EMBL/GenBank/DDBJ whole genome shotgun (WGS) entry which is preliminary data.</text>
</comment>
<dbReference type="GO" id="GO:0051118">
    <property type="term" value="F:glucan endo-1,3-alpha-glucosidase activity"/>
    <property type="evidence" value="ECO:0007669"/>
    <property type="project" value="InterPro"/>
</dbReference>
<dbReference type="AlphaFoldDB" id="F7WCI6"/>